<feature type="region of interest" description="Disordered" evidence="1">
    <location>
        <begin position="45"/>
        <end position="82"/>
    </location>
</feature>
<proteinExistence type="predicted"/>
<keyword evidence="2" id="KW-0732">Signal</keyword>
<feature type="compositionally biased region" description="Low complexity" evidence="1">
    <location>
        <begin position="58"/>
        <end position="82"/>
    </location>
</feature>
<sequence length="145" mass="13802">MLRASWTLLLLLPLVAYAQSSNGTQGASSTSFSLSVGTNSDGQTFTSSIPITASPAQSSGNSSSSGNSTASGNSSASVTSTSNAPVFSGTVGGGGLSGGIAPSPGATGGAEGPDDNYIAAASGLIIRPFVVGMVGALVGGVMVVL</sequence>
<accession>A0A4S8MPL0</accession>
<evidence type="ECO:0000313" key="3">
    <source>
        <dbReference type="EMBL" id="THV04933.1"/>
    </source>
</evidence>
<evidence type="ECO:0000256" key="2">
    <source>
        <dbReference type="SAM" id="SignalP"/>
    </source>
</evidence>
<evidence type="ECO:0000313" key="4">
    <source>
        <dbReference type="Proteomes" id="UP000297245"/>
    </source>
</evidence>
<feature type="signal peptide" evidence="2">
    <location>
        <begin position="1"/>
        <end position="18"/>
    </location>
</feature>
<feature type="chain" id="PRO_5020383225" evidence="2">
    <location>
        <begin position="19"/>
        <end position="145"/>
    </location>
</feature>
<dbReference type="AlphaFoldDB" id="A0A4S8MPL0"/>
<name>A0A4S8MPL0_DENBC</name>
<dbReference type="Proteomes" id="UP000297245">
    <property type="component" value="Unassembled WGS sequence"/>
</dbReference>
<organism evidence="3 4">
    <name type="scientific">Dendrothele bispora (strain CBS 962.96)</name>
    <dbReference type="NCBI Taxonomy" id="1314807"/>
    <lineage>
        <taxon>Eukaryota</taxon>
        <taxon>Fungi</taxon>
        <taxon>Dikarya</taxon>
        <taxon>Basidiomycota</taxon>
        <taxon>Agaricomycotina</taxon>
        <taxon>Agaricomycetes</taxon>
        <taxon>Agaricomycetidae</taxon>
        <taxon>Agaricales</taxon>
        <taxon>Agaricales incertae sedis</taxon>
        <taxon>Dendrothele</taxon>
    </lineage>
</organism>
<gene>
    <name evidence="3" type="ORF">K435DRAFT_961651</name>
</gene>
<reference evidence="3 4" key="1">
    <citation type="journal article" date="2019" name="Nat. Ecol. Evol.">
        <title>Megaphylogeny resolves global patterns of mushroom evolution.</title>
        <authorList>
            <person name="Varga T."/>
            <person name="Krizsan K."/>
            <person name="Foldi C."/>
            <person name="Dima B."/>
            <person name="Sanchez-Garcia M."/>
            <person name="Sanchez-Ramirez S."/>
            <person name="Szollosi G.J."/>
            <person name="Szarkandi J.G."/>
            <person name="Papp V."/>
            <person name="Albert L."/>
            <person name="Andreopoulos W."/>
            <person name="Angelini C."/>
            <person name="Antonin V."/>
            <person name="Barry K.W."/>
            <person name="Bougher N.L."/>
            <person name="Buchanan P."/>
            <person name="Buyck B."/>
            <person name="Bense V."/>
            <person name="Catcheside P."/>
            <person name="Chovatia M."/>
            <person name="Cooper J."/>
            <person name="Damon W."/>
            <person name="Desjardin D."/>
            <person name="Finy P."/>
            <person name="Geml J."/>
            <person name="Haridas S."/>
            <person name="Hughes K."/>
            <person name="Justo A."/>
            <person name="Karasinski D."/>
            <person name="Kautmanova I."/>
            <person name="Kiss B."/>
            <person name="Kocsube S."/>
            <person name="Kotiranta H."/>
            <person name="LaButti K.M."/>
            <person name="Lechner B.E."/>
            <person name="Liimatainen K."/>
            <person name="Lipzen A."/>
            <person name="Lukacs Z."/>
            <person name="Mihaltcheva S."/>
            <person name="Morgado L.N."/>
            <person name="Niskanen T."/>
            <person name="Noordeloos M.E."/>
            <person name="Ohm R.A."/>
            <person name="Ortiz-Santana B."/>
            <person name="Ovrebo C."/>
            <person name="Racz N."/>
            <person name="Riley R."/>
            <person name="Savchenko A."/>
            <person name="Shiryaev A."/>
            <person name="Soop K."/>
            <person name="Spirin V."/>
            <person name="Szebenyi C."/>
            <person name="Tomsovsky M."/>
            <person name="Tulloss R.E."/>
            <person name="Uehling J."/>
            <person name="Grigoriev I.V."/>
            <person name="Vagvolgyi C."/>
            <person name="Papp T."/>
            <person name="Martin F.M."/>
            <person name="Miettinen O."/>
            <person name="Hibbett D.S."/>
            <person name="Nagy L.G."/>
        </authorList>
    </citation>
    <scope>NUCLEOTIDE SEQUENCE [LARGE SCALE GENOMIC DNA]</scope>
    <source>
        <strain evidence="3 4">CBS 962.96</strain>
    </source>
</reference>
<protein>
    <submittedName>
        <fullName evidence="3">Uncharacterized protein</fullName>
    </submittedName>
</protein>
<dbReference type="EMBL" id="ML179052">
    <property type="protein sequence ID" value="THV04933.1"/>
    <property type="molecule type" value="Genomic_DNA"/>
</dbReference>
<evidence type="ECO:0000256" key="1">
    <source>
        <dbReference type="SAM" id="MobiDB-lite"/>
    </source>
</evidence>
<feature type="compositionally biased region" description="Polar residues" evidence="1">
    <location>
        <begin position="45"/>
        <end position="57"/>
    </location>
</feature>
<keyword evidence="4" id="KW-1185">Reference proteome</keyword>